<accession>W1WEG6</accession>
<dbReference type="EMBL" id="AZMM01019048">
    <property type="protein sequence ID" value="ETJ15540.1"/>
    <property type="molecule type" value="Genomic_DNA"/>
</dbReference>
<organism evidence="1">
    <name type="scientific">human gut metagenome</name>
    <dbReference type="NCBI Taxonomy" id="408170"/>
    <lineage>
        <taxon>unclassified sequences</taxon>
        <taxon>metagenomes</taxon>
        <taxon>organismal metagenomes</taxon>
    </lineage>
</organism>
<feature type="non-terminal residue" evidence="1">
    <location>
        <position position="1"/>
    </location>
</feature>
<dbReference type="AlphaFoldDB" id="W1WEG6"/>
<sequence length="40" mass="4557">LTSFSSSSKIEHGNYHINIGKHNIVYIVEDTALSLKDYVY</sequence>
<name>W1WEG6_9ZZZZ</name>
<reference evidence="1" key="1">
    <citation type="submission" date="2013-12" db="EMBL/GenBank/DDBJ databases">
        <title>A Varibaculum cambriense genome reconstructed from a premature infant gut community with otherwise low bacterial novelty that shifts toward anaerobic metabolism during the third week of life.</title>
        <authorList>
            <person name="Brown C.T."/>
            <person name="Sharon I."/>
            <person name="Thomas B.C."/>
            <person name="Castelle C.J."/>
            <person name="Morowitz M.J."/>
            <person name="Banfield J.F."/>
        </authorList>
    </citation>
    <scope>NUCLEOTIDE SEQUENCE</scope>
</reference>
<evidence type="ECO:0000313" key="1">
    <source>
        <dbReference type="EMBL" id="ETJ15540.1"/>
    </source>
</evidence>
<comment type="caution">
    <text evidence="1">The sequence shown here is derived from an EMBL/GenBank/DDBJ whole genome shotgun (WGS) entry which is preliminary data.</text>
</comment>
<keyword evidence="1" id="KW-0418">Kinase</keyword>
<protein>
    <submittedName>
        <fullName evidence="1">Sensor histidine kinase/response regulator</fullName>
    </submittedName>
</protein>
<gene>
    <name evidence="1" type="ORF">Q604_UNBc4C00267G0001</name>
</gene>
<keyword evidence="1" id="KW-0808">Transferase</keyword>
<proteinExistence type="predicted"/>
<dbReference type="GO" id="GO:0016301">
    <property type="term" value="F:kinase activity"/>
    <property type="evidence" value="ECO:0007669"/>
    <property type="project" value="UniProtKB-KW"/>
</dbReference>